<evidence type="ECO:0000313" key="8">
    <source>
        <dbReference type="RefSeq" id="XP_047739724.1"/>
    </source>
</evidence>
<proteinExistence type="predicted"/>
<evidence type="ECO:0000256" key="1">
    <source>
        <dbReference type="SAM" id="MobiDB-lite"/>
    </source>
</evidence>
<dbReference type="GeneID" id="108664968"/>
<dbReference type="RefSeq" id="XP_047739724.1">
    <property type="nucleotide sequence ID" value="XM_047883768.1"/>
</dbReference>
<dbReference type="KEGG" id="hazt:108664968"/>
<evidence type="ECO:0000313" key="3">
    <source>
        <dbReference type="Proteomes" id="UP000694843"/>
    </source>
</evidence>
<sequence>MDWYGSRRLTALAAFLTCFLLTTWLESVFSDTLNSLPLSRTKRSTVTQMDGADVQTLLNQDQPQGIEKVRVQILKNRSPQDTAEPSGPKNIKRRRSKGEVLRLSPPEDAVILDSHDGIIDMADYQDELMTSLQERVAQIRRKVYKCLPKFICEVHSQTLDTITTDLEKEWINMYSPSMLSETQHEYQVAAHMGQLFKGYQPSPCHQLYTGCPISMAQIKTFLAAVDNKRNRLL</sequence>
<feature type="region of interest" description="Disordered" evidence="1">
    <location>
        <begin position="76"/>
        <end position="99"/>
    </location>
</feature>
<feature type="chain" id="PRO_5044664340" evidence="2">
    <location>
        <begin position="31"/>
        <end position="233"/>
    </location>
</feature>
<name>A0A8B7N1Q9_HYAAZ</name>
<evidence type="ECO:0000313" key="6">
    <source>
        <dbReference type="RefSeq" id="XP_047739722.1"/>
    </source>
</evidence>
<feature type="signal peptide" evidence="2">
    <location>
        <begin position="1"/>
        <end position="30"/>
    </location>
</feature>
<organism evidence="3 5">
    <name type="scientific">Hyalella azteca</name>
    <name type="common">Amphipod</name>
    <dbReference type="NCBI Taxonomy" id="294128"/>
    <lineage>
        <taxon>Eukaryota</taxon>
        <taxon>Metazoa</taxon>
        <taxon>Ecdysozoa</taxon>
        <taxon>Arthropoda</taxon>
        <taxon>Crustacea</taxon>
        <taxon>Multicrustacea</taxon>
        <taxon>Malacostraca</taxon>
        <taxon>Eumalacostraca</taxon>
        <taxon>Peracarida</taxon>
        <taxon>Amphipoda</taxon>
        <taxon>Senticaudata</taxon>
        <taxon>Talitrida</taxon>
        <taxon>Talitroidea</taxon>
        <taxon>Hyalellidae</taxon>
        <taxon>Hyalella</taxon>
    </lineage>
</organism>
<keyword evidence="3" id="KW-1185">Reference proteome</keyword>
<keyword evidence="2" id="KW-0732">Signal</keyword>
<reference evidence="4 5" key="1">
    <citation type="submission" date="2025-04" db="UniProtKB">
        <authorList>
            <consortium name="RefSeq"/>
        </authorList>
    </citation>
    <scope>IDENTIFICATION</scope>
    <source>
        <tissue evidence="4 5">Whole organism</tissue>
    </source>
</reference>
<dbReference type="RefSeq" id="XP_047739723.1">
    <property type="nucleotide sequence ID" value="XM_047883767.1"/>
</dbReference>
<evidence type="ECO:0000313" key="7">
    <source>
        <dbReference type="RefSeq" id="XP_047739723.1"/>
    </source>
</evidence>
<protein>
    <submittedName>
        <fullName evidence="4 5">Uncharacterized protein LOC108664968</fullName>
    </submittedName>
</protein>
<evidence type="ECO:0000313" key="4">
    <source>
        <dbReference type="RefSeq" id="XP_018007158.1"/>
    </source>
</evidence>
<accession>A0A8B7N1Q9</accession>
<evidence type="ECO:0000313" key="5">
    <source>
        <dbReference type="RefSeq" id="XP_018007159.1"/>
    </source>
</evidence>
<dbReference type="RefSeq" id="XP_018007159.1">
    <property type="nucleotide sequence ID" value="XM_018151670.2"/>
</dbReference>
<dbReference type="OrthoDB" id="6371365at2759"/>
<dbReference type="Proteomes" id="UP000694843">
    <property type="component" value="Unplaced"/>
</dbReference>
<gene>
    <name evidence="4 5 6 7 8" type="primary">LOC108664968</name>
</gene>
<dbReference type="RefSeq" id="XP_047739722.1">
    <property type="nucleotide sequence ID" value="XM_047883766.1"/>
</dbReference>
<dbReference type="RefSeq" id="XP_018007158.1">
    <property type="nucleotide sequence ID" value="XM_018151669.2"/>
</dbReference>
<dbReference type="AlphaFoldDB" id="A0A8B7N1Q9"/>
<evidence type="ECO:0000256" key="2">
    <source>
        <dbReference type="SAM" id="SignalP"/>
    </source>
</evidence>